<keyword evidence="2" id="KW-1185">Reference proteome</keyword>
<comment type="caution">
    <text evidence="1">The sequence shown here is derived from an EMBL/GenBank/DDBJ whole genome shotgun (WGS) entry which is preliminary data.</text>
</comment>
<evidence type="ECO:0000313" key="2">
    <source>
        <dbReference type="Proteomes" id="UP001187343"/>
    </source>
</evidence>
<dbReference type="Proteomes" id="UP001187343">
    <property type="component" value="Unassembled WGS sequence"/>
</dbReference>
<sequence>METLLQVLCERSVQERTEISWSMERSEQRGLGEYIEISTHTRRLVCLAEQVRVPPFPSLSSSRTDGRTLSPSPHLFIPARQSAGLSAGLRECERSHSDKGSDERSMCALCAETRCSYYKTIL</sequence>
<gene>
    <name evidence="1" type="ORF">Q8A67_021172</name>
</gene>
<accession>A0AA88P323</accession>
<evidence type="ECO:0000313" key="1">
    <source>
        <dbReference type="EMBL" id="KAK2874019.1"/>
    </source>
</evidence>
<organism evidence="1 2">
    <name type="scientific">Cirrhinus molitorella</name>
    <name type="common">mud carp</name>
    <dbReference type="NCBI Taxonomy" id="172907"/>
    <lineage>
        <taxon>Eukaryota</taxon>
        <taxon>Metazoa</taxon>
        <taxon>Chordata</taxon>
        <taxon>Craniata</taxon>
        <taxon>Vertebrata</taxon>
        <taxon>Euteleostomi</taxon>
        <taxon>Actinopterygii</taxon>
        <taxon>Neopterygii</taxon>
        <taxon>Teleostei</taxon>
        <taxon>Ostariophysi</taxon>
        <taxon>Cypriniformes</taxon>
        <taxon>Cyprinidae</taxon>
        <taxon>Labeoninae</taxon>
        <taxon>Labeonini</taxon>
        <taxon>Cirrhinus</taxon>
    </lineage>
</organism>
<protein>
    <submittedName>
        <fullName evidence="1">Uncharacterized protein</fullName>
    </submittedName>
</protein>
<dbReference type="EMBL" id="JAUYZG010000021">
    <property type="protein sequence ID" value="KAK2874019.1"/>
    <property type="molecule type" value="Genomic_DNA"/>
</dbReference>
<reference evidence="1" key="1">
    <citation type="submission" date="2023-08" db="EMBL/GenBank/DDBJ databases">
        <title>Chromosome-level Genome Assembly of mud carp (Cirrhinus molitorella).</title>
        <authorList>
            <person name="Liu H."/>
        </authorList>
    </citation>
    <scope>NUCLEOTIDE SEQUENCE</scope>
    <source>
        <strain evidence="1">Prfri</strain>
        <tissue evidence="1">Muscle</tissue>
    </source>
</reference>
<proteinExistence type="predicted"/>
<name>A0AA88P323_9TELE</name>
<dbReference type="AlphaFoldDB" id="A0AA88P323"/>